<feature type="region of interest" description="Disordered" evidence="1">
    <location>
        <begin position="335"/>
        <end position="355"/>
    </location>
</feature>
<gene>
    <name evidence="2" type="primary">NADH4</name>
</gene>
<organism evidence="2">
    <name type="scientific">Lepidochelys olivacea</name>
    <name type="common">Olive Ridley Sea turtle</name>
    <name type="synonym">Chelonia olivacea</name>
    <dbReference type="NCBI Taxonomy" id="27788"/>
    <lineage>
        <taxon>Eukaryota</taxon>
        <taxon>Metazoa</taxon>
        <taxon>Chordata</taxon>
        <taxon>Craniata</taxon>
        <taxon>Vertebrata</taxon>
        <taxon>Euteleostomi</taxon>
        <taxon>Archelosauria</taxon>
        <taxon>Testudinata</taxon>
        <taxon>Testudines</taxon>
        <taxon>Cryptodira</taxon>
        <taxon>Durocryptodira</taxon>
        <taxon>Americhelydia</taxon>
        <taxon>Chelonioidea</taxon>
        <taxon>Cheloniidae</taxon>
        <taxon>Lepidochelys</taxon>
    </lineage>
</organism>
<feature type="compositionally biased region" description="Low complexity" evidence="1">
    <location>
        <begin position="444"/>
        <end position="460"/>
    </location>
</feature>
<feature type="region of interest" description="Disordered" evidence="1">
    <location>
        <begin position="427"/>
        <end position="460"/>
    </location>
</feature>
<geneLocation type="mitochondrion" evidence="2"/>
<accession>B6GV44</accession>
<evidence type="ECO:0000256" key="1">
    <source>
        <dbReference type="SAM" id="MobiDB-lite"/>
    </source>
</evidence>
<protein>
    <submittedName>
        <fullName evidence="2">NADH dehydrogenase subunit 4</fullName>
    </submittedName>
</protein>
<keyword evidence="2" id="KW-0496">Mitochondrion</keyword>
<reference evidence="2" key="1">
    <citation type="submission" date="2006-04" db="EMBL/GenBank/DDBJ databases">
        <title>The complete nucleotide sequence of Olive ridley seaturtle (Lepidochelys olivacea) mitochondrial genome.</title>
        <authorList>
            <person name="Tandon M."/>
            <person name="Trivedi R."/>
            <person name="Kashyap V.K."/>
        </authorList>
    </citation>
    <scope>NUCLEOTIDE SEQUENCE</scope>
</reference>
<dbReference type="AlphaFoldDB" id="B6GV44"/>
<name>B6GV44_LEPOA</name>
<evidence type="ECO:0000313" key="2">
    <source>
        <dbReference type="EMBL" id="CAJ90462.1"/>
    </source>
</evidence>
<proteinExistence type="predicted"/>
<feature type="compositionally biased region" description="Low complexity" evidence="1">
    <location>
        <begin position="341"/>
        <end position="351"/>
    </location>
</feature>
<dbReference type="EMBL" id="AM258984">
    <property type="protein sequence ID" value="CAJ90462.1"/>
    <property type="molecule type" value="Genomic_DNA"/>
</dbReference>
<sequence length="460" mass="54877">MLWSHTPNNYITTNNHTMWTKTTMTFHINPQPNNCHSKLTMIWTFHKTNHKLFQWLYKNKPNLSSTTNPIMLTYPYNNLGQPKPLSPKTIFTKTNLYFNYHLTTNLTNTSLLNHKTNYILYHIWNHTYPNTSNHHTMKWPNKTTKCKNLLPILYPHWISPTTNRPLIPMHRKRFLINMYNTTKSTHYTKLMNLYNMMICTTNSLYNQNTTMRLTFMMTKSTCKSPNCKLNNPSRSITKTKKMWYYPHYNNTKPLIKNTLLPFHGTRIMKGNHNWFYLLTTNKSKIINRLLISKPHKTNHRRNTNTNPMSLHRRNYTYNRPWLNVINTLLPSQHKLRTNSQPNTTTSPKYTTPTPPNKSMMTTCQLNWHSPPTNHWPNKKINYHYFTIQLIQHYNSNNKIKNPNYRYLHSMHIIYNTMKKNTLMHKNYPPNPHTKTSPHIITHPTNNSTNNKTKTNLKSLL</sequence>